<feature type="compositionally biased region" description="Basic and acidic residues" evidence="9">
    <location>
        <begin position="36"/>
        <end position="52"/>
    </location>
</feature>
<evidence type="ECO:0000256" key="9">
    <source>
        <dbReference type="SAM" id="MobiDB-lite"/>
    </source>
</evidence>
<dbReference type="GO" id="GO:0000155">
    <property type="term" value="F:phosphorelay sensor kinase activity"/>
    <property type="evidence" value="ECO:0007669"/>
    <property type="project" value="InterPro"/>
</dbReference>
<dbReference type="InterPro" id="IPR004358">
    <property type="entry name" value="Sig_transdc_His_kin-like_C"/>
</dbReference>
<dbReference type="InterPro" id="IPR005467">
    <property type="entry name" value="His_kinase_dom"/>
</dbReference>
<dbReference type="CDD" id="cd00130">
    <property type="entry name" value="PAS"/>
    <property type="match status" value="2"/>
</dbReference>
<feature type="region of interest" description="Disordered" evidence="9">
    <location>
        <begin position="36"/>
        <end position="57"/>
    </location>
</feature>
<dbReference type="NCBIfam" id="TIGR00229">
    <property type="entry name" value="sensory_box"/>
    <property type="match status" value="1"/>
</dbReference>
<keyword evidence="7" id="KW-0067">ATP-binding</keyword>
<protein>
    <recommendedName>
        <fullName evidence="2">histidine kinase</fullName>
        <ecNumber evidence="2">2.7.13.3</ecNumber>
    </recommendedName>
</protein>
<evidence type="ECO:0000313" key="13">
    <source>
        <dbReference type="EMBL" id="TWT40780.1"/>
    </source>
</evidence>
<keyword evidence="6" id="KW-0418">Kinase</keyword>
<dbReference type="Pfam" id="PF13426">
    <property type="entry name" value="PAS_9"/>
    <property type="match status" value="1"/>
</dbReference>
<dbReference type="EC" id="2.7.13.3" evidence="2"/>
<dbReference type="PANTHER" id="PTHR43065">
    <property type="entry name" value="SENSOR HISTIDINE KINASE"/>
    <property type="match status" value="1"/>
</dbReference>
<evidence type="ECO:0000256" key="7">
    <source>
        <dbReference type="ARBA" id="ARBA00022840"/>
    </source>
</evidence>
<evidence type="ECO:0000256" key="4">
    <source>
        <dbReference type="ARBA" id="ARBA00022679"/>
    </source>
</evidence>
<accession>A0A5C5VRH1</accession>
<feature type="domain" description="Histidine kinase" evidence="10">
    <location>
        <begin position="469"/>
        <end position="727"/>
    </location>
</feature>
<evidence type="ECO:0000256" key="8">
    <source>
        <dbReference type="ARBA" id="ARBA00023012"/>
    </source>
</evidence>
<dbReference type="SMART" id="SM00091">
    <property type="entry name" value="PAS"/>
    <property type="match status" value="3"/>
</dbReference>
<dbReference type="Pfam" id="PF02518">
    <property type="entry name" value="HATPase_c"/>
    <property type="match status" value="1"/>
</dbReference>
<dbReference type="Pfam" id="PF08447">
    <property type="entry name" value="PAS_3"/>
    <property type="match status" value="1"/>
</dbReference>
<comment type="catalytic activity">
    <reaction evidence="1">
        <text>ATP + protein L-histidine = ADP + protein N-phospho-L-histidine.</text>
        <dbReference type="EC" id="2.7.13.3"/>
    </reaction>
</comment>
<dbReference type="PANTHER" id="PTHR43065:SF46">
    <property type="entry name" value="C4-DICARBOXYLATE TRANSPORT SENSOR PROTEIN DCTB"/>
    <property type="match status" value="1"/>
</dbReference>
<reference evidence="13 14" key="1">
    <citation type="submission" date="2019-02" db="EMBL/GenBank/DDBJ databases">
        <title>Deep-cultivation of Planctomycetes and their phenomic and genomic characterization uncovers novel biology.</title>
        <authorList>
            <person name="Wiegand S."/>
            <person name="Jogler M."/>
            <person name="Boedeker C."/>
            <person name="Pinto D."/>
            <person name="Vollmers J."/>
            <person name="Rivas-Marin E."/>
            <person name="Kohn T."/>
            <person name="Peeters S.H."/>
            <person name="Heuer A."/>
            <person name="Rast P."/>
            <person name="Oberbeckmann S."/>
            <person name="Bunk B."/>
            <person name="Jeske O."/>
            <person name="Meyerdierks A."/>
            <person name="Storesund J.E."/>
            <person name="Kallscheuer N."/>
            <person name="Luecker S."/>
            <person name="Lage O.M."/>
            <person name="Pohl T."/>
            <person name="Merkel B.J."/>
            <person name="Hornburger P."/>
            <person name="Mueller R.-W."/>
            <person name="Bruemmer F."/>
            <person name="Labrenz M."/>
            <person name="Spormann A.M."/>
            <person name="Op Den Camp H."/>
            <person name="Overmann J."/>
            <person name="Amann R."/>
            <person name="Jetten M.S.M."/>
            <person name="Mascher T."/>
            <person name="Medema M.H."/>
            <person name="Devos D.P."/>
            <person name="Kaster A.-K."/>
            <person name="Ovreas L."/>
            <person name="Rohde M."/>
            <person name="Galperin M.Y."/>
            <person name="Jogler C."/>
        </authorList>
    </citation>
    <scope>NUCLEOTIDE SEQUENCE [LARGE SCALE GENOMIC DNA]</scope>
    <source>
        <strain evidence="13 14">Pla111</strain>
    </source>
</reference>
<dbReference type="EMBL" id="SJPH01000010">
    <property type="protein sequence ID" value="TWT40780.1"/>
    <property type="molecule type" value="Genomic_DNA"/>
</dbReference>
<evidence type="ECO:0000256" key="5">
    <source>
        <dbReference type="ARBA" id="ARBA00022741"/>
    </source>
</evidence>
<keyword evidence="3" id="KW-0597">Phosphoprotein</keyword>
<dbReference type="OrthoDB" id="260274at2"/>
<comment type="caution">
    <text evidence="13">The sequence shown here is derived from an EMBL/GenBank/DDBJ whole genome shotgun (WGS) entry which is preliminary data.</text>
</comment>
<dbReference type="SUPFAM" id="SSF55874">
    <property type="entry name" value="ATPase domain of HSP90 chaperone/DNA topoisomerase II/histidine kinase"/>
    <property type="match status" value="1"/>
</dbReference>
<dbReference type="AlphaFoldDB" id="A0A5C5VRH1"/>
<keyword evidence="5" id="KW-0547">Nucleotide-binding</keyword>
<dbReference type="PRINTS" id="PR00344">
    <property type="entry name" value="BCTRLSENSOR"/>
</dbReference>
<evidence type="ECO:0000256" key="3">
    <source>
        <dbReference type="ARBA" id="ARBA00022553"/>
    </source>
</evidence>
<evidence type="ECO:0000259" key="10">
    <source>
        <dbReference type="PROSITE" id="PS50109"/>
    </source>
</evidence>
<dbReference type="SMART" id="SM00387">
    <property type="entry name" value="HATPase_c"/>
    <property type="match status" value="1"/>
</dbReference>
<evidence type="ECO:0000259" key="12">
    <source>
        <dbReference type="PROSITE" id="PS50113"/>
    </source>
</evidence>
<feature type="domain" description="PAC" evidence="12">
    <location>
        <begin position="404"/>
        <end position="456"/>
    </location>
</feature>
<gene>
    <name evidence="13" type="primary">fixL_2</name>
    <name evidence="13" type="ORF">Pla111_31980</name>
</gene>
<dbReference type="Gene3D" id="1.10.287.130">
    <property type="match status" value="1"/>
</dbReference>
<keyword evidence="4 13" id="KW-0808">Transferase</keyword>
<sequence>MFAIDSFQPITIGIASALALAGYWLGVRKGRALVPREKTRSATEKSQGEDLRASCGQSAPEQGASALLAGLDAPAALLDEEGRIVAFNELFQAFTKRGGTELSESDRTPFNKTLCKELCGEVSAQQIQSALSEILIGALPNFSTNLSILFAAEPLQCRVKIARLGADASARALVLVEDHTEQRRREQRLQDAKLKAETLASALEGSQKAIELAVNGGNLGLWHWDIKTGYFELSHDWLVNLGHTDTDLGAAVDSFRELLHPDDLVLWTEDDAASLALGEPYDRQFRLRRANGTYSWAHALGRANARRDDGVPESLSGIFLDIDANKTAVLKDVGMAKIIEESFNEVYVFDSDNWRFLDVNRGARENLGWALEELAEMTPADILPDYTLEQLRELVRPLEQGEKPRVEFETYHQRRDGSTYPVMIHLQRSELVGRAVYVAIGMDLTNRRELESQLAQAQKLESIGQLAAGVAHEMNTPLQYVSNNLHFLSDVMDQLLQVIDCYEDNLNCDVSPLTWKERIDNVRATRLASRFDRVRKELPTALADSLEGVQRVLHIVRSMKEFSHPGDRLKTSTDLNNSLTSMATITRNRWKFVADLDLQLDPNLPLIDCYQGEMNQVFVNLIINASDAIAALNPAPDEANRGKIVVCTRRQGSEAIIEVQDTGCGMSEAVRSKVFDPFFTTKEVGRGTGQGLSLSHTIVVGHHGGRIEVSSRLGVGTTFTVRLPIANTNNPRQESPCPADRLELLPVAAG</sequence>
<dbReference type="InterPro" id="IPR000014">
    <property type="entry name" value="PAS"/>
</dbReference>
<dbReference type="InterPro" id="IPR035965">
    <property type="entry name" value="PAS-like_dom_sf"/>
</dbReference>
<evidence type="ECO:0000313" key="14">
    <source>
        <dbReference type="Proteomes" id="UP000318995"/>
    </source>
</evidence>
<organism evidence="13 14">
    <name type="scientific">Botrimarina hoheduenensis</name>
    <dbReference type="NCBI Taxonomy" id="2528000"/>
    <lineage>
        <taxon>Bacteria</taxon>
        <taxon>Pseudomonadati</taxon>
        <taxon>Planctomycetota</taxon>
        <taxon>Planctomycetia</taxon>
        <taxon>Pirellulales</taxon>
        <taxon>Lacipirellulaceae</taxon>
        <taxon>Botrimarina</taxon>
    </lineage>
</organism>
<dbReference type="SUPFAM" id="SSF47384">
    <property type="entry name" value="Homodimeric domain of signal transducing histidine kinase"/>
    <property type="match status" value="1"/>
</dbReference>
<dbReference type="InterPro" id="IPR000700">
    <property type="entry name" value="PAS-assoc_C"/>
</dbReference>
<dbReference type="Proteomes" id="UP000318995">
    <property type="component" value="Unassembled WGS sequence"/>
</dbReference>
<dbReference type="InterPro" id="IPR003594">
    <property type="entry name" value="HATPase_dom"/>
</dbReference>
<evidence type="ECO:0000256" key="1">
    <source>
        <dbReference type="ARBA" id="ARBA00000085"/>
    </source>
</evidence>
<dbReference type="GO" id="GO:0005524">
    <property type="term" value="F:ATP binding"/>
    <property type="evidence" value="ECO:0007669"/>
    <property type="project" value="UniProtKB-KW"/>
</dbReference>
<dbReference type="Gene3D" id="3.30.450.20">
    <property type="entry name" value="PAS domain"/>
    <property type="match status" value="2"/>
</dbReference>
<evidence type="ECO:0000256" key="6">
    <source>
        <dbReference type="ARBA" id="ARBA00022777"/>
    </source>
</evidence>
<dbReference type="PROSITE" id="PS50109">
    <property type="entry name" value="HIS_KIN"/>
    <property type="match status" value="1"/>
</dbReference>
<proteinExistence type="predicted"/>
<evidence type="ECO:0000256" key="2">
    <source>
        <dbReference type="ARBA" id="ARBA00012438"/>
    </source>
</evidence>
<dbReference type="Gene3D" id="3.30.565.10">
    <property type="entry name" value="Histidine kinase-like ATPase, C-terminal domain"/>
    <property type="match status" value="1"/>
</dbReference>
<dbReference type="InterPro" id="IPR036097">
    <property type="entry name" value="HisK_dim/P_sf"/>
</dbReference>
<dbReference type="PROSITE" id="PS50113">
    <property type="entry name" value="PAC"/>
    <property type="match status" value="1"/>
</dbReference>
<keyword evidence="14" id="KW-1185">Reference proteome</keyword>
<dbReference type="CDD" id="cd00082">
    <property type="entry name" value="HisKA"/>
    <property type="match status" value="1"/>
</dbReference>
<dbReference type="SUPFAM" id="SSF55785">
    <property type="entry name" value="PYP-like sensor domain (PAS domain)"/>
    <property type="match status" value="2"/>
</dbReference>
<evidence type="ECO:0000259" key="11">
    <source>
        <dbReference type="PROSITE" id="PS50112"/>
    </source>
</evidence>
<feature type="domain" description="PAS" evidence="11">
    <location>
        <begin position="331"/>
        <end position="402"/>
    </location>
</feature>
<keyword evidence="8" id="KW-0902">Two-component regulatory system</keyword>
<dbReference type="InterPro" id="IPR013655">
    <property type="entry name" value="PAS_fold_3"/>
</dbReference>
<dbReference type="PROSITE" id="PS50112">
    <property type="entry name" value="PAS"/>
    <property type="match status" value="1"/>
</dbReference>
<name>A0A5C5VRH1_9BACT</name>
<dbReference type="InterPro" id="IPR036890">
    <property type="entry name" value="HATPase_C_sf"/>
</dbReference>
<dbReference type="InterPro" id="IPR003661">
    <property type="entry name" value="HisK_dim/P_dom"/>
</dbReference>